<feature type="region of interest" description="Disordered" evidence="4">
    <location>
        <begin position="219"/>
        <end position="243"/>
    </location>
</feature>
<gene>
    <name evidence="7" type="ORF">PVAP13_5NG534100</name>
</gene>
<evidence type="ECO:0000259" key="6">
    <source>
        <dbReference type="PROSITE" id="PS51485"/>
    </source>
</evidence>
<proteinExistence type="predicted"/>
<name>A0A8T0S221_PANVG</name>
<keyword evidence="5" id="KW-0732">Signal</keyword>
<evidence type="ECO:0000313" key="8">
    <source>
        <dbReference type="Proteomes" id="UP000823388"/>
    </source>
</evidence>
<evidence type="ECO:0000256" key="4">
    <source>
        <dbReference type="SAM" id="MobiDB-lite"/>
    </source>
</evidence>
<dbReference type="CDD" id="cd04216">
    <property type="entry name" value="Phytocyanin"/>
    <property type="match status" value="1"/>
</dbReference>
<dbReference type="Gene3D" id="2.60.40.420">
    <property type="entry name" value="Cupredoxins - blue copper proteins"/>
    <property type="match status" value="1"/>
</dbReference>
<dbReference type="Pfam" id="PF02298">
    <property type="entry name" value="Cu_bind_like"/>
    <property type="match status" value="1"/>
</dbReference>
<keyword evidence="3" id="KW-0325">Glycoprotein</keyword>
<evidence type="ECO:0000313" key="7">
    <source>
        <dbReference type="EMBL" id="KAG2592237.1"/>
    </source>
</evidence>
<dbReference type="InterPro" id="IPR003245">
    <property type="entry name" value="Phytocyanin_dom"/>
</dbReference>
<keyword evidence="2" id="KW-0186">Copper</keyword>
<dbReference type="InterPro" id="IPR008972">
    <property type="entry name" value="Cupredoxin"/>
</dbReference>
<dbReference type="Proteomes" id="UP000823388">
    <property type="component" value="Chromosome 5N"/>
</dbReference>
<dbReference type="PROSITE" id="PS00196">
    <property type="entry name" value="COPPER_BLUE"/>
    <property type="match status" value="1"/>
</dbReference>
<dbReference type="InterPro" id="IPR028871">
    <property type="entry name" value="BlueCu_1_BS"/>
</dbReference>
<dbReference type="OrthoDB" id="687020at2759"/>
<feature type="signal peptide" evidence="5">
    <location>
        <begin position="1"/>
        <end position="30"/>
    </location>
</feature>
<dbReference type="GO" id="GO:0009055">
    <property type="term" value="F:electron transfer activity"/>
    <property type="evidence" value="ECO:0007669"/>
    <property type="project" value="InterPro"/>
</dbReference>
<dbReference type="PANTHER" id="PTHR33021:SF363">
    <property type="entry name" value="OS01G0786500 PROTEIN"/>
    <property type="match status" value="1"/>
</dbReference>
<protein>
    <recommendedName>
        <fullName evidence="6">Phytocyanin domain-containing protein</fullName>
    </recommendedName>
</protein>
<comment type="caution">
    <text evidence="7">The sequence shown here is derived from an EMBL/GenBank/DDBJ whole genome shotgun (WGS) entry which is preliminary data.</text>
</comment>
<dbReference type="InterPro" id="IPR039391">
    <property type="entry name" value="Phytocyanin-like"/>
</dbReference>
<feature type="compositionally biased region" description="Pro residues" evidence="4">
    <location>
        <begin position="134"/>
        <end position="149"/>
    </location>
</feature>
<keyword evidence="8" id="KW-1185">Reference proteome</keyword>
<dbReference type="GO" id="GO:0046872">
    <property type="term" value="F:metal ion binding"/>
    <property type="evidence" value="ECO:0007669"/>
    <property type="project" value="UniProtKB-KW"/>
</dbReference>
<dbReference type="PANTHER" id="PTHR33021">
    <property type="entry name" value="BLUE COPPER PROTEIN"/>
    <property type="match status" value="1"/>
</dbReference>
<dbReference type="GO" id="GO:0005886">
    <property type="term" value="C:plasma membrane"/>
    <property type="evidence" value="ECO:0007669"/>
    <property type="project" value="TreeGrafter"/>
</dbReference>
<evidence type="ECO:0000256" key="3">
    <source>
        <dbReference type="ARBA" id="ARBA00023180"/>
    </source>
</evidence>
<organism evidence="7 8">
    <name type="scientific">Panicum virgatum</name>
    <name type="common">Blackwell switchgrass</name>
    <dbReference type="NCBI Taxonomy" id="38727"/>
    <lineage>
        <taxon>Eukaryota</taxon>
        <taxon>Viridiplantae</taxon>
        <taxon>Streptophyta</taxon>
        <taxon>Embryophyta</taxon>
        <taxon>Tracheophyta</taxon>
        <taxon>Spermatophyta</taxon>
        <taxon>Magnoliopsida</taxon>
        <taxon>Liliopsida</taxon>
        <taxon>Poales</taxon>
        <taxon>Poaceae</taxon>
        <taxon>PACMAD clade</taxon>
        <taxon>Panicoideae</taxon>
        <taxon>Panicodae</taxon>
        <taxon>Paniceae</taxon>
        <taxon>Panicinae</taxon>
        <taxon>Panicum</taxon>
        <taxon>Panicum sect. Hiantes</taxon>
    </lineage>
</organism>
<feature type="compositionally biased region" description="Basic residues" evidence="4">
    <location>
        <begin position="178"/>
        <end position="189"/>
    </location>
</feature>
<feature type="chain" id="PRO_5035733300" description="Phytocyanin domain-containing protein" evidence="5">
    <location>
        <begin position="31"/>
        <end position="263"/>
    </location>
</feature>
<sequence length="263" mass="26983">MPSAAANMAEIRALACVAVALSSLIHAVTAADYVVGNPGGGWDGRTDYKSWAEAQTFAPGDTLTFNYSSYHNVLEVTKDAFEACTTANPISFDNSGSTTVVLTMPGTRYFICGAPGHCLGGMKMEVKIADRPAPATPSSPPPLPPPPPSVARDATRQPAPAPTPWAPAPAPADAPPRHAGHKKQHRKKRAYCAPGTLVAPARPPTVQAVESLFPFAEVAPMSSSTPPPPAATSSGGPGSPRAAWGRKAAAALAAFGGFVLLAL</sequence>
<feature type="compositionally biased region" description="Low complexity" evidence="4">
    <location>
        <begin position="231"/>
        <end position="243"/>
    </location>
</feature>
<dbReference type="AlphaFoldDB" id="A0A8T0S221"/>
<keyword evidence="1" id="KW-0479">Metal-binding</keyword>
<dbReference type="PROSITE" id="PS51485">
    <property type="entry name" value="PHYTOCYANIN"/>
    <property type="match status" value="1"/>
</dbReference>
<evidence type="ECO:0000256" key="2">
    <source>
        <dbReference type="ARBA" id="ARBA00023008"/>
    </source>
</evidence>
<evidence type="ECO:0000256" key="5">
    <source>
        <dbReference type="SAM" id="SignalP"/>
    </source>
</evidence>
<feature type="domain" description="Phytocyanin" evidence="6">
    <location>
        <begin position="31"/>
        <end position="130"/>
    </location>
</feature>
<feature type="region of interest" description="Disordered" evidence="4">
    <location>
        <begin position="131"/>
        <end position="189"/>
    </location>
</feature>
<dbReference type="EMBL" id="CM029046">
    <property type="protein sequence ID" value="KAG2592237.1"/>
    <property type="molecule type" value="Genomic_DNA"/>
</dbReference>
<feature type="compositionally biased region" description="Pro residues" evidence="4">
    <location>
        <begin position="159"/>
        <end position="174"/>
    </location>
</feature>
<dbReference type="SUPFAM" id="SSF49503">
    <property type="entry name" value="Cupredoxins"/>
    <property type="match status" value="1"/>
</dbReference>
<evidence type="ECO:0000256" key="1">
    <source>
        <dbReference type="ARBA" id="ARBA00022723"/>
    </source>
</evidence>
<accession>A0A8T0S221</accession>
<reference evidence="7" key="1">
    <citation type="submission" date="2020-05" db="EMBL/GenBank/DDBJ databases">
        <title>WGS assembly of Panicum virgatum.</title>
        <authorList>
            <person name="Lovell J.T."/>
            <person name="Jenkins J."/>
            <person name="Shu S."/>
            <person name="Juenger T.E."/>
            <person name="Schmutz J."/>
        </authorList>
    </citation>
    <scope>NUCLEOTIDE SEQUENCE</scope>
    <source>
        <strain evidence="7">AP13</strain>
    </source>
</reference>
<dbReference type="FunFam" id="2.60.40.420:FF:000003">
    <property type="entry name" value="Blue copper"/>
    <property type="match status" value="1"/>
</dbReference>